<evidence type="ECO:0000313" key="4">
    <source>
        <dbReference type="Proteomes" id="UP001530400"/>
    </source>
</evidence>
<dbReference type="AlphaFoldDB" id="A0ABD3PH84"/>
<sequence>MAQSSSLAFAIASLISSAAAFTPLPLLSPLTTIHRASSRSILPSSLSAIPSSLHPLLTDALPSSILADEIPEYQTANAFQDDVSISDLTSDPFLQIAFTLTAIIIIALFIAKSIVTQMDDAVQKTALDFDRVMKIKYPKKWVQFIEMEESILVGSVLDREEKEGDRIQSIVEEMERLTKEEPEFFERVMRDVERKI</sequence>
<dbReference type="EMBL" id="JALLPJ020000611">
    <property type="protein sequence ID" value="KAL3787393.1"/>
    <property type="molecule type" value="Genomic_DNA"/>
</dbReference>
<feature type="chain" id="PRO_5044742079" evidence="2">
    <location>
        <begin position="21"/>
        <end position="196"/>
    </location>
</feature>
<evidence type="ECO:0000256" key="2">
    <source>
        <dbReference type="SAM" id="SignalP"/>
    </source>
</evidence>
<comment type="caution">
    <text evidence="3">The sequence shown here is derived from an EMBL/GenBank/DDBJ whole genome shotgun (WGS) entry which is preliminary data.</text>
</comment>
<dbReference type="Proteomes" id="UP001530400">
    <property type="component" value="Unassembled WGS sequence"/>
</dbReference>
<organism evidence="3 4">
    <name type="scientific">Cyclotella atomus</name>
    <dbReference type="NCBI Taxonomy" id="382360"/>
    <lineage>
        <taxon>Eukaryota</taxon>
        <taxon>Sar</taxon>
        <taxon>Stramenopiles</taxon>
        <taxon>Ochrophyta</taxon>
        <taxon>Bacillariophyta</taxon>
        <taxon>Coscinodiscophyceae</taxon>
        <taxon>Thalassiosirophycidae</taxon>
        <taxon>Stephanodiscales</taxon>
        <taxon>Stephanodiscaceae</taxon>
        <taxon>Cyclotella</taxon>
    </lineage>
</organism>
<gene>
    <name evidence="3" type="ORF">ACHAWO_003166</name>
</gene>
<keyword evidence="1" id="KW-1133">Transmembrane helix</keyword>
<keyword evidence="1" id="KW-0812">Transmembrane</keyword>
<keyword evidence="2" id="KW-0732">Signal</keyword>
<keyword evidence="4" id="KW-1185">Reference proteome</keyword>
<reference evidence="3 4" key="1">
    <citation type="submission" date="2024-10" db="EMBL/GenBank/DDBJ databases">
        <title>Updated reference genomes for cyclostephanoid diatoms.</title>
        <authorList>
            <person name="Roberts W.R."/>
            <person name="Alverson A.J."/>
        </authorList>
    </citation>
    <scope>NUCLEOTIDE SEQUENCE [LARGE SCALE GENOMIC DNA]</scope>
    <source>
        <strain evidence="3 4">AJA010-31</strain>
    </source>
</reference>
<accession>A0ABD3PH84</accession>
<name>A0ABD3PH84_9STRA</name>
<proteinExistence type="predicted"/>
<keyword evidence="1" id="KW-0472">Membrane</keyword>
<feature type="signal peptide" evidence="2">
    <location>
        <begin position="1"/>
        <end position="20"/>
    </location>
</feature>
<evidence type="ECO:0000313" key="3">
    <source>
        <dbReference type="EMBL" id="KAL3787393.1"/>
    </source>
</evidence>
<feature type="transmembrane region" description="Helical" evidence="1">
    <location>
        <begin position="93"/>
        <end position="111"/>
    </location>
</feature>
<protein>
    <submittedName>
        <fullName evidence="3">Uncharacterized protein</fullName>
    </submittedName>
</protein>
<evidence type="ECO:0000256" key="1">
    <source>
        <dbReference type="SAM" id="Phobius"/>
    </source>
</evidence>